<comment type="similarity">
    <text evidence="2">Belongs to the KHG/KDPG aldolase family.</text>
</comment>
<evidence type="ECO:0000256" key="1">
    <source>
        <dbReference type="ARBA" id="ARBA00004761"/>
    </source>
</evidence>
<dbReference type="AlphaFoldDB" id="A0A917KEB2"/>
<dbReference type="InterPro" id="IPR031338">
    <property type="entry name" value="KDPG/KHG_AS_2"/>
</dbReference>
<sequence length="218" mass="22575">MSSFDARVERLREAGVIAILRKLPEEALLPVTDALVEAGITALEITMDSAAGAEAIRTLRARHGDAVFLGAGTVMHEDQIRAAVAAGAEYLLSPHLDVRLVQVARAHGRPMVPGVLTPTEIAQAIAAGAPVLKLFPAGPLGVGYLKDLLGPFAGTAFLPTGGLTADNLAAFLEAGAVGVGLGSSLVPKHEVAAQDWAAIRRRAEDVMARVKQARAGRG</sequence>
<dbReference type="Proteomes" id="UP000637695">
    <property type="component" value="Unassembled WGS sequence"/>
</dbReference>
<dbReference type="InterPro" id="IPR013785">
    <property type="entry name" value="Aldolase_TIM"/>
</dbReference>
<evidence type="ECO:0000313" key="6">
    <source>
        <dbReference type="EMBL" id="GGJ08715.1"/>
    </source>
</evidence>
<evidence type="ECO:0000256" key="4">
    <source>
        <dbReference type="ARBA" id="ARBA00023239"/>
    </source>
</evidence>
<evidence type="ECO:0000256" key="2">
    <source>
        <dbReference type="ARBA" id="ARBA00006906"/>
    </source>
</evidence>
<name>A0A917KEB2_9BACL</name>
<gene>
    <name evidence="6" type="ORF">GCM10010885_17310</name>
</gene>
<dbReference type="PANTHER" id="PTHR30246">
    <property type="entry name" value="2-KETO-3-DEOXY-6-PHOSPHOGLUCONATE ALDOLASE"/>
    <property type="match status" value="1"/>
</dbReference>
<organism evidence="6 7">
    <name type="scientific">Alicyclobacillus cellulosilyticus</name>
    <dbReference type="NCBI Taxonomy" id="1003997"/>
    <lineage>
        <taxon>Bacteria</taxon>
        <taxon>Bacillati</taxon>
        <taxon>Bacillota</taxon>
        <taxon>Bacilli</taxon>
        <taxon>Bacillales</taxon>
        <taxon>Alicyclobacillaceae</taxon>
        <taxon>Alicyclobacillus</taxon>
    </lineage>
</organism>
<comment type="pathway">
    <text evidence="1">Carbohydrate acid metabolism.</text>
</comment>
<dbReference type="CDD" id="cd00452">
    <property type="entry name" value="KDPG_aldolase"/>
    <property type="match status" value="1"/>
</dbReference>
<dbReference type="Gene3D" id="3.20.20.70">
    <property type="entry name" value="Aldolase class I"/>
    <property type="match status" value="1"/>
</dbReference>
<reference evidence="6" key="2">
    <citation type="submission" date="2020-09" db="EMBL/GenBank/DDBJ databases">
        <authorList>
            <person name="Sun Q."/>
            <person name="Ohkuma M."/>
        </authorList>
    </citation>
    <scope>NUCLEOTIDE SEQUENCE</scope>
    <source>
        <strain evidence="6">JCM 18487</strain>
    </source>
</reference>
<evidence type="ECO:0000256" key="3">
    <source>
        <dbReference type="ARBA" id="ARBA00011233"/>
    </source>
</evidence>
<dbReference type="PANTHER" id="PTHR30246:SF1">
    <property type="entry name" value="2-DEHYDRO-3-DEOXY-6-PHOSPHOGALACTONATE ALDOLASE-RELATED"/>
    <property type="match status" value="1"/>
</dbReference>
<comment type="caution">
    <text evidence="6">The sequence shown here is derived from an EMBL/GenBank/DDBJ whole genome shotgun (WGS) entry which is preliminary data.</text>
</comment>
<keyword evidence="5" id="KW-0119">Carbohydrate metabolism</keyword>
<comment type="subunit">
    <text evidence="3">Homotrimer.</text>
</comment>
<evidence type="ECO:0000313" key="7">
    <source>
        <dbReference type="Proteomes" id="UP000637695"/>
    </source>
</evidence>
<reference evidence="6" key="1">
    <citation type="journal article" date="2014" name="Int. J. Syst. Evol. Microbiol.">
        <title>Complete genome sequence of Corynebacterium casei LMG S-19264T (=DSM 44701T), isolated from a smear-ripened cheese.</title>
        <authorList>
            <consortium name="US DOE Joint Genome Institute (JGI-PGF)"/>
            <person name="Walter F."/>
            <person name="Albersmeier A."/>
            <person name="Kalinowski J."/>
            <person name="Ruckert C."/>
        </authorList>
    </citation>
    <scope>NUCLEOTIDE SEQUENCE</scope>
    <source>
        <strain evidence="6">JCM 18487</strain>
    </source>
</reference>
<keyword evidence="4" id="KW-0456">Lyase</keyword>
<evidence type="ECO:0000256" key="5">
    <source>
        <dbReference type="ARBA" id="ARBA00023277"/>
    </source>
</evidence>
<protein>
    <submittedName>
        <fullName evidence="6">2-dehydro-3-deoxy-phosphogluconate aldolase</fullName>
    </submittedName>
</protein>
<dbReference type="InterPro" id="IPR000887">
    <property type="entry name" value="Aldlse_KDPG_KHG"/>
</dbReference>
<proteinExistence type="inferred from homology"/>
<dbReference type="EMBL" id="BMOY01000026">
    <property type="protein sequence ID" value="GGJ08715.1"/>
    <property type="molecule type" value="Genomic_DNA"/>
</dbReference>
<dbReference type="PROSITE" id="PS00160">
    <property type="entry name" value="ALDOLASE_KDPG_KHG_2"/>
    <property type="match status" value="1"/>
</dbReference>
<dbReference type="SUPFAM" id="SSF51569">
    <property type="entry name" value="Aldolase"/>
    <property type="match status" value="1"/>
</dbReference>
<dbReference type="RefSeq" id="WP_188882467.1">
    <property type="nucleotide sequence ID" value="NZ_BMOY01000026.1"/>
</dbReference>
<accession>A0A917KEB2</accession>
<dbReference type="NCBIfam" id="TIGR01182">
    <property type="entry name" value="eda"/>
    <property type="match status" value="1"/>
</dbReference>
<dbReference type="GO" id="GO:0016829">
    <property type="term" value="F:lyase activity"/>
    <property type="evidence" value="ECO:0007669"/>
    <property type="project" value="UniProtKB-KW"/>
</dbReference>
<keyword evidence="7" id="KW-1185">Reference proteome</keyword>
<dbReference type="Pfam" id="PF01081">
    <property type="entry name" value="Aldolase"/>
    <property type="match status" value="1"/>
</dbReference>